<sequence>MPIITGTGKFLQRFTDIPWSLLLLQKKSVYNKMQRNAVILAVRGGTITKVSF</sequence>
<dbReference type="RefSeq" id="WP_004864737.1">
    <property type="nucleotide sequence ID" value="NZ_CADEAE010000002.1"/>
</dbReference>
<dbReference type="AlphaFoldDB" id="J0QV42"/>
<dbReference type="PATRIC" id="fig|1094562.3.peg.1362"/>
<protein>
    <submittedName>
        <fullName evidence="1">Uncharacterized protein</fullName>
    </submittedName>
</protein>
<name>J0QV42_BARVI</name>
<reference evidence="1 2" key="1">
    <citation type="submission" date="2012-03" db="EMBL/GenBank/DDBJ databases">
        <title>The Genome Sequence of Bartonella vinsonii subsp. arupensis OK-94-513.</title>
        <authorList>
            <consortium name="The Broad Institute Genome Sequencing Platform"/>
            <consortium name="The Broad Institute Genome Sequencing Center for Infectious Disease"/>
            <person name="Feldgarden M."/>
            <person name="Kirby J."/>
            <person name="Kosoy M."/>
            <person name="Birtles R."/>
            <person name="Probert W.S."/>
            <person name="Chiaraviglio L."/>
            <person name="Young S.K."/>
            <person name="Zeng Q."/>
            <person name="Gargeya S."/>
            <person name="Fitzgerald M."/>
            <person name="Haas B."/>
            <person name="Abouelleil A."/>
            <person name="Alvarado L."/>
            <person name="Arachchi H.M."/>
            <person name="Berlin A."/>
            <person name="Chapman S.B."/>
            <person name="Gearin G."/>
            <person name="Goldberg J."/>
            <person name="Griggs A."/>
            <person name="Gujja S."/>
            <person name="Hansen M."/>
            <person name="Heiman D."/>
            <person name="Howarth C."/>
            <person name="Larimer J."/>
            <person name="Lui A."/>
            <person name="MacDonald P.J.P."/>
            <person name="McCowen C."/>
            <person name="Montmayeur A."/>
            <person name="Murphy C."/>
            <person name="Neiman D."/>
            <person name="Pearson M."/>
            <person name="Priest M."/>
            <person name="Roberts A."/>
            <person name="Saif S."/>
            <person name="Shea T."/>
            <person name="Sisk P."/>
            <person name="Stolte C."/>
            <person name="Sykes S."/>
            <person name="Wortman J."/>
            <person name="Nusbaum C."/>
            <person name="Birren B."/>
        </authorList>
    </citation>
    <scope>NUCLEOTIDE SEQUENCE [LARGE SCALE GENOMIC DNA]</scope>
    <source>
        <strain evidence="1 2">OK-94-513</strain>
    </source>
</reference>
<proteinExistence type="predicted"/>
<gene>
    <name evidence="1" type="ORF">ME1_01235</name>
</gene>
<dbReference type="Proteomes" id="UP000002304">
    <property type="component" value="Unassembled WGS sequence"/>
</dbReference>
<dbReference type="HOGENOM" id="CLU_200264_0_0_5"/>
<comment type="caution">
    <text evidence="1">The sequence shown here is derived from an EMBL/GenBank/DDBJ whole genome shotgun (WGS) entry which is preliminary data.</text>
</comment>
<organism evidence="1 2">
    <name type="scientific">Bartonella vinsonii subsp. arupensis OK-94-513</name>
    <dbReference type="NCBI Taxonomy" id="1094562"/>
    <lineage>
        <taxon>Bacteria</taxon>
        <taxon>Pseudomonadati</taxon>
        <taxon>Pseudomonadota</taxon>
        <taxon>Alphaproteobacteria</taxon>
        <taxon>Hyphomicrobiales</taxon>
        <taxon>Bartonellaceae</taxon>
        <taxon>Bartonella</taxon>
    </lineage>
</organism>
<evidence type="ECO:0000313" key="2">
    <source>
        <dbReference type="Proteomes" id="UP000002304"/>
    </source>
</evidence>
<evidence type="ECO:0000313" key="1">
    <source>
        <dbReference type="EMBL" id="EJF87004.1"/>
    </source>
</evidence>
<dbReference type="EMBL" id="AILZ01000031">
    <property type="protein sequence ID" value="EJF87004.1"/>
    <property type="molecule type" value="Genomic_DNA"/>
</dbReference>
<accession>J0QV42</accession>